<organism evidence="2 3">
    <name type="scientific">Trichlorobacter ammonificans</name>
    <dbReference type="NCBI Taxonomy" id="2916410"/>
    <lineage>
        <taxon>Bacteria</taxon>
        <taxon>Pseudomonadati</taxon>
        <taxon>Thermodesulfobacteriota</taxon>
        <taxon>Desulfuromonadia</taxon>
        <taxon>Geobacterales</taxon>
        <taxon>Geobacteraceae</taxon>
        <taxon>Trichlorobacter</taxon>
    </lineage>
</organism>
<proteinExistence type="predicted"/>
<evidence type="ECO:0000313" key="2">
    <source>
        <dbReference type="EMBL" id="CAH2030154.1"/>
    </source>
</evidence>
<dbReference type="Pfam" id="PF18765">
    <property type="entry name" value="Polbeta"/>
    <property type="match status" value="1"/>
</dbReference>
<dbReference type="Proteomes" id="UP001295463">
    <property type="component" value="Chromosome"/>
</dbReference>
<dbReference type="Gene3D" id="3.30.460.10">
    <property type="entry name" value="Beta Polymerase, domain 2"/>
    <property type="match status" value="1"/>
</dbReference>
<accession>A0ABN8HGB0</accession>
<feature type="domain" description="Polymerase beta nucleotidyltransferase" evidence="1">
    <location>
        <begin position="24"/>
        <end position="86"/>
    </location>
</feature>
<dbReference type="CDD" id="cd05403">
    <property type="entry name" value="NT_KNTase_like"/>
    <property type="match status" value="1"/>
</dbReference>
<gene>
    <name evidence="2" type="ORF">GEAMG1_0332</name>
</gene>
<keyword evidence="3" id="KW-1185">Reference proteome</keyword>
<dbReference type="EMBL" id="OW150024">
    <property type="protein sequence ID" value="CAH2030154.1"/>
    <property type="molecule type" value="Genomic_DNA"/>
</dbReference>
<dbReference type="RefSeq" id="WP_305731111.1">
    <property type="nucleotide sequence ID" value="NZ_OW150024.1"/>
</dbReference>
<evidence type="ECO:0000313" key="3">
    <source>
        <dbReference type="Proteomes" id="UP001295463"/>
    </source>
</evidence>
<dbReference type="InterPro" id="IPR043519">
    <property type="entry name" value="NT_sf"/>
</dbReference>
<reference evidence="2 3" key="1">
    <citation type="submission" date="2022-03" db="EMBL/GenBank/DDBJ databases">
        <authorList>
            <person name="Koch H."/>
        </authorList>
    </citation>
    <scope>NUCLEOTIDE SEQUENCE [LARGE SCALE GENOMIC DNA]</scope>
    <source>
        <strain evidence="2 3">G1</strain>
    </source>
</reference>
<evidence type="ECO:0000259" key="1">
    <source>
        <dbReference type="Pfam" id="PF18765"/>
    </source>
</evidence>
<sequence length="98" mass="10837">MLDLTPEQLAEVCRILQLHVPGRTVRAFGSRVTATAKPFSDLDLAVMGDTPLDFRQLVALKDAFAESDLPFRVDVVDWAVTGETFRGIIEAGYEVVEE</sequence>
<dbReference type="SUPFAM" id="SSF81301">
    <property type="entry name" value="Nucleotidyltransferase"/>
    <property type="match status" value="1"/>
</dbReference>
<name>A0ABN8HGB0_9BACT</name>
<protein>
    <submittedName>
        <fullName evidence="2">DNA polymerase beta domain protein region</fullName>
    </submittedName>
</protein>
<dbReference type="InterPro" id="IPR041633">
    <property type="entry name" value="Polbeta"/>
</dbReference>